<sequence>MSIRRWLVNFQLHEDSGKFPMFREMKKETYINMECKILYHTETAKDCWFIFACECTSIQPNVIHWNLEEKKSKNQILNTTTSILASNRCSTRINFTTLAAFPLISRFLLRVCFFFLCSAPPLHHCNANANCSSASRRPSSRCHRRSFNHRKPLPAQPFVRPRRFSGLELCFHRTASPLELRPPLVASVVRPIAPPSAASLRLGFGQSVAAVAAVAGPCAAALPPPQHRIVEGSPTSFVKNAAAATATCCCHPLHAAGAPSASAAPVAAAVGPHAAALPPPRPLLPRLPFVAATLCWLFRAV</sequence>
<keyword evidence="2" id="KW-1185">Reference proteome</keyword>
<dbReference type="AlphaFoldDB" id="A0A4D6LCV0"/>
<proteinExistence type="predicted"/>
<dbReference type="EMBL" id="CP039347">
    <property type="protein sequence ID" value="QCD86323.1"/>
    <property type="molecule type" value="Genomic_DNA"/>
</dbReference>
<reference evidence="1 2" key="1">
    <citation type="submission" date="2019-04" db="EMBL/GenBank/DDBJ databases">
        <title>An improved genome assembly and genetic linkage map for asparagus bean, Vigna unguiculata ssp. sesquipedialis.</title>
        <authorList>
            <person name="Xia Q."/>
            <person name="Zhang R."/>
            <person name="Dong Y."/>
        </authorList>
    </citation>
    <scope>NUCLEOTIDE SEQUENCE [LARGE SCALE GENOMIC DNA]</scope>
    <source>
        <tissue evidence="1">Leaf</tissue>
    </source>
</reference>
<accession>A0A4D6LCV0</accession>
<evidence type="ECO:0000313" key="1">
    <source>
        <dbReference type="EMBL" id="QCD86323.1"/>
    </source>
</evidence>
<gene>
    <name evidence="1" type="ORF">DEO72_LG3g844</name>
</gene>
<protein>
    <submittedName>
        <fullName evidence="1">Uncharacterized protein</fullName>
    </submittedName>
</protein>
<organism evidence="1 2">
    <name type="scientific">Vigna unguiculata</name>
    <name type="common">Cowpea</name>
    <dbReference type="NCBI Taxonomy" id="3917"/>
    <lineage>
        <taxon>Eukaryota</taxon>
        <taxon>Viridiplantae</taxon>
        <taxon>Streptophyta</taxon>
        <taxon>Embryophyta</taxon>
        <taxon>Tracheophyta</taxon>
        <taxon>Spermatophyta</taxon>
        <taxon>Magnoliopsida</taxon>
        <taxon>eudicotyledons</taxon>
        <taxon>Gunneridae</taxon>
        <taxon>Pentapetalae</taxon>
        <taxon>rosids</taxon>
        <taxon>fabids</taxon>
        <taxon>Fabales</taxon>
        <taxon>Fabaceae</taxon>
        <taxon>Papilionoideae</taxon>
        <taxon>50 kb inversion clade</taxon>
        <taxon>NPAAA clade</taxon>
        <taxon>indigoferoid/millettioid clade</taxon>
        <taxon>Phaseoleae</taxon>
        <taxon>Vigna</taxon>
    </lineage>
</organism>
<dbReference type="Proteomes" id="UP000501690">
    <property type="component" value="Linkage Group LG3"/>
</dbReference>
<name>A0A4D6LCV0_VIGUN</name>
<evidence type="ECO:0000313" key="2">
    <source>
        <dbReference type="Proteomes" id="UP000501690"/>
    </source>
</evidence>